<comment type="similarity">
    <text evidence="1">Belongs to the short-chain dehydrogenases/reductases (SDR) family.</text>
</comment>
<dbReference type="Pfam" id="PF00106">
    <property type="entry name" value="adh_short"/>
    <property type="match status" value="1"/>
</dbReference>
<dbReference type="OrthoDB" id="7289984at2759"/>
<gene>
    <name evidence="2" type="ORF">CBOVIS_LOCUS1381</name>
</gene>
<dbReference type="PRINTS" id="PR00081">
    <property type="entry name" value="GDHRDH"/>
</dbReference>
<dbReference type="InterPro" id="IPR051468">
    <property type="entry name" value="Fungal_SecMetab_SDRs"/>
</dbReference>
<reference evidence="2 3" key="1">
    <citation type="submission" date="2020-04" db="EMBL/GenBank/DDBJ databases">
        <authorList>
            <person name="Laetsch R D."/>
            <person name="Stevens L."/>
            <person name="Kumar S."/>
            <person name="Blaxter L. M."/>
        </authorList>
    </citation>
    <scope>NUCLEOTIDE SEQUENCE [LARGE SCALE GENOMIC DNA]</scope>
</reference>
<dbReference type="PANTHER" id="PTHR43544">
    <property type="entry name" value="SHORT-CHAIN DEHYDROGENASE/REDUCTASE"/>
    <property type="match status" value="1"/>
</dbReference>
<evidence type="ECO:0000256" key="1">
    <source>
        <dbReference type="RuleBase" id="RU000363"/>
    </source>
</evidence>
<dbReference type="InterPro" id="IPR036291">
    <property type="entry name" value="NAD(P)-bd_dom_sf"/>
</dbReference>
<dbReference type="CDD" id="cd05325">
    <property type="entry name" value="carb_red_sniffer_like_SDR_c"/>
    <property type="match status" value="1"/>
</dbReference>
<comment type="caution">
    <text evidence="2">The sequence shown here is derived from an EMBL/GenBank/DDBJ whole genome shotgun (WGS) entry which is preliminary data.</text>
</comment>
<sequence>MPPGSVVVTGANRGIGLGLVRQFLKDSQINHIIATARNPDKANELRSINDKRLHLLPLDVDCDKSIVKFVDNVKNVVGDKGLNLLVNNAGIFTPYEPKQTPDRSLVAKQLDTNVTSVIILTQHLLPLITQAAIKNGAGPEKMSIDRAAVIVIGSQLGSISQNKRGSSNLKSLVYGVSKAAIHQFVKTISIDLKNDGILTASFHPGWVQTDMGGPHGPLTVEQSTSALVESFAKLNERHSGGLYDPEFSTITF</sequence>
<accession>A0A8S1EC04</accession>
<dbReference type="GO" id="GO:0016491">
    <property type="term" value="F:oxidoreductase activity"/>
    <property type="evidence" value="ECO:0007669"/>
    <property type="project" value="TreeGrafter"/>
</dbReference>
<protein>
    <submittedName>
        <fullName evidence="2">Uncharacterized protein</fullName>
    </submittedName>
</protein>
<organism evidence="2 3">
    <name type="scientific">Caenorhabditis bovis</name>
    <dbReference type="NCBI Taxonomy" id="2654633"/>
    <lineage>
        <taxon>Eukaryota</taxon>
        <taxon>Metazoa</taxon>
        <taxon>Ecdysozoa</taxon>
        <taxon>Nematoda</taxon>
        <taxon>Chromadorea</taxon>
        <taxon>Rhabditida</taxon>
        <taxon>Rhabditina</taxon>
        <taxon>Rhabditomorpha</taxon>
        <taxon>Rhabditoidea</taxon>
        <taxon>Rhabditidae</taxon>
        <taxon>Peloderinae</taxon>
        <taxon>Caenorhabditis</taxon>
    </lineage>
</organism>
<evidence type="ECO:0000313" key="2">
    <source>
        <dbReference type="EMBL" id="CAB3398054.1"/>
    </source>
</evidence>
<evidence type="ECO:0000313" key="3">
    <source>
        <dbReference type="Proteomes" id="UP000494206"/>
    </source>
</evidence>
<dbReference type="GO" id="GO:0005737">
    <property type="term" value="C:cytoplasm"/>
    <property type="evidence" value="ECO:0007669"/>
    <property type="project" value="TreeGrafter"/>
</dbReference>
<dbReference type="SUPFAM" id="SSF51735">
    <property type="entry name" value="NAD(P)-binding Rossmann-fold domains"/>
    <property type="match status" value="1"/>
</dbReference>
<dbReference type="PANTHER" id="PTHR43544:SF35">
    <property type="entry name" value="C-FACTOR-RELATED"/>
    <property type="match status" value="1"/>
</dbReference>
<proteinExistence type="inferred from homology"/>
<keyword evidence="3" id="KW-1185">Reference proteome</keyword>
<dbReference type="EMBL" id="CADEPM010000001">
    <property type="protein sequence ID" value="CAB3398054.1"/>
    <property type="molecule type" value="Genomic_DNA"/>
</dbReference>
<dbReference type="Proteomes" id="UP000494206">
    <property type="component" value="Unassembled WGS sequence"/>
</dbReference>
<dbReference type="InterPro" id="IPR002347">
    <property type="entry name" value="SDR_fam"/>
</dbReference>
<name>A0A8S1EC04_9PELO</name>
<dbReference type="AlphaFoldDB" id="A0A8S1EC04"/>
<dbReference type="PRINTS" id="PR00080">
    <property type="entry name" value="SDRFAMILY"/>
</dbReference>
<dbReference type="Gene3D" id="3.40.50.720">
    <property type="entry name" value="NAD(P)-binding Rossmann-like Domain"/>
    <property type="match status" value="1"/>
</dbReference>